<dbReference type="Pfam" id="PF19816">
    <property type="entry name" value="DUF6299"/>
    <property type="match status" value="1"/>
</dbReference>
<feature type="chain" id="PRO_5026018337" description="DUF6299 domain-containing protein" evidence="1">
    <location>
        <begin position="24"/>
        <end position="169"/>
    </location>
</feature>
<evidence type="ECO:0000259" key="2">
    <source>
        <dbReference type="Pfam" id="PF19816"/>
    </source>
</evidence>
<evidence type="ECO:0000313" key="3">
    <source>
        <dbReference type="EMBL" id="BCD33670.1"/>
    </source>
</evidence>
<sequence length="169" mass="17794">MRNRHRIVGAVAVLLISAPVAHATSSGATTPELPTGQSDLTSRLDRTAVPVPWGDSLTVERTGYVTRGGTVTVYGSYRCVYQPTDTPRASILVTVTQDAERHGVGGASAICDGHRHNWVITGDGGGSYVPGPAYAEARLVKYGARGDFVPMPRTVADTENEITLISSAS</sequence>
<name>A0A6F8Z1P4_STRVO</name>
<protein>
    <recommendedName>
        <fullName evidence="2">DUF6299 domain-containing protein</fullName>
    </recommendedName>
</protein>
<feature type="domain" description="DUF6299" evidence="2">
    <location>
        <begin position="55"/>
        <end position="166"/>
    </location>
</feature>
<dbReference type="InterPro" id="IPR046266">
    <property type="entry name" value="DUF6299"/>
</dbReference>
<organism evidence="3">
    <name type="scientific">Streptomyces violaceusniger</name>
    <dbReference type="NCBI Taxonomy" id="68280"/>
    <lineage>
        <taxon>Bacteria</taxon>
        <taxon>Bacillati</taxon>
        <taxon>Actinomycetota</taxon>
        <taxon>Actinomycetes</taxon>
        <taxon>Kitasatosporales</taxon>
        <taxon>Streptomycetaceae</taxon>
        <taxon>Streptomyces</taxon>
        <taxon>Streptomyces violaceusniger group</taxon>
    </lineage>
</organism>
<feature type="signal peptide" evidence="1">
    <location>
        <begin position="1"/>
        <end position="23"/>
    </location>
</feature>
<proteinExistence type="predicted"/>
<evidence type="ECO:0000256" key="1">
    <source>
        <dbReference type="SAM" id="SignalP"/>
    </source>
</evidence>
<gene>
    <name evidence="3" type="primary">orf2</name>
</gene>
<dbReference type="EMBL" id="LC535008">
    <property type="protein sequence ID" value="BCD33670.1"/>
    <property type="molecule type" value="Genomic_DNA"/>
</dbReference>
<reference evidence="3" key="1">
    <citation type="submission" date="2020-03" db="EMBL/GenBank/DDBJ databases">
        <title>Biosynthetic gene cluster for putative Q6402A.</title>
        <authorList>
            <person name="Maruyama C."/>
        </authorList>
    </citation>
    <scope>NUCLEOTIDE SEQUENCE</scope>
    <source>
        <strain evidence="3">4521-SVS3</strain>
    </source>
</reference>
<keyword evidence="1" id="KW-0732">Signal</keyword>
<dbReference type="AlphaFoldDB" id="A0A6F8Z1P4"/>
<accession>A0A6F8Z1P4</accession>